<dbReference type="Proteomes" id="UP000293300">
    <property type="component" value="Unassembled WGS sequence"/>
</dbReference>
<name>A0A4Q9Z3V2_9FLAO</name>
<organism evidence="3 4">
    <name type="scientific">Flavobacterium silvisoli</name>
    <dbReference type="NCBI Taxonomy" id="2529433"/>
    <lineage>
        <taxon>Bacteria</taxon>
        <taxon>Pseudomonadati</taxon>
        <taxon>Bacteroidota</taxon>
        <taxon>Flavobacteriia</taxon>
        <taxon>Flavobacteriales</taxon>
        <taxon>Flavobacteriaceae</taxon>
        <taxon>Flavobacterium</taxon>
    </lineage>
</organism>
<dbReference type="Pfam" id="PF18962">
    <property type="entry name" value="Por_Secre_tail"/>
    <property type="match status" value="1"/>
</dbReference>
<evidence type="ECO:0000256" key="1">
    <source>
        <dbReference type="ARBA" id="ARBA00022729"/>
    </source>
</evidence>
<evidence type="ECO:0000313" key="3">
    <source>
        <dbReference type="EMBL" id="TBX70020.1"/>
    </source>
</evidence>
<sequence length="754" mass="76276">GNSATSPFSASASGTYTIVATDANGCTDTKQVTITIPTKVELTANGTNPLCFGGSGSITFSATGGTGTKTYTVNGNSATSPFSASASGTYTIVATDANGCTDTKQVTITIPTKVELTANGTNPLCFGGSGSITFSATGGTGTKTYTVNGNSATSPFSASASGTYTIVATDANGCTDTKQVTITIPTKVELTANGTNPLCFGGSGSITFSATGGTGDKTYTVNGNSATSPFSASASGTYTIVATDANGCTDTKQVTITIPTKVELTANGTNPLCFGGSGSITFSATGGTGTKTFTVNGNSATSPFSASASGTYTIVATDANGCTDTKQVTIVIPTEVVVSLTSLPEICANTATGSVQATFSGGTGVYMVSIDGGAFTAQTSPYTFASLNSGSHTVVVKDANGCEDMEQINVGLIPCDAFCTYTQGAYGSAGGAMCDGENSHLTTAQAIAQCLSNAGGTITVGQPGRSVFMTAPGAVSCIIDKLPGGGPAKELPAGNNSICSLPSSLLKNGRISNVLLSQTITLALNSKLSLENDLSAFTLQAGTFAVASPQGGCGSKIAKERICGHYNEAGVWVNTVNEYTYKTFPASVLNAITADANGNKTVAGLIDLANRALGNADGIVGSEAGVSLSAINGAIDALNVGFDECKIFIGWNVEKCPSQPLVRVNASSDKEFKGLSVVVAPNPYTDNFKLSLTTVNSAQVNISVYDMTGRLIEKRDLNPSEVSEIQVGNNYSSGVYNVIVTQGEEVKTQRVIKK</sequence>
<keyword evidence="4" id="KW-1185">Reference proteome</keyword>
<accession>A0A4Q9Z3V2</accession>
<dbReference type="Pfam" id="PF13573">
    <property type="entry name" value="SprB"/>
    <property type="match status" value="1"/>
</dbReference>
<keyword evidence="1" id="KW-0732">Signal</keyword>
<dbReference type="InterPro" id="IPR025667">
    <property type="entry name" value="SprB_repeat"/>
</dbReference>
<dbReference type="NCBIfam" id="TIGR04183">
    <property type="entry name" value="Por_Secre_tail"/>
    <property type="match status" value="1"/>
</dbReference>
<dbReference type="EMBL" id="SJPE01000005">
    <property type="protein sequence ID" value="TBX70020.1"/>
    <property type="molecule type" value="Genomic_DNA"/>
</dbReference>
<proteinExistence type="predicted"/>
<evidence type="ECO:0000313" key="4">
    <source>
        <dbReference type="Proteomes" id="UP000293300"/>
    </source>
</evidence>
<dbReference type="InterPro" id="IPR026444">
    <property type="entry name" value="Secre_tail"/>
</dbReference>
<dbReference type="AlphaFoldDB" id="A0A4Q9Z3V2"/>
<feature type="non-terminal residue" evidence="3">
    <location>
        <position position="1"/>
    </location>
</feature>
<reference evidence="3 4" key="1">
    <citation type="submission" date="2019-02" db="EMBL/GenBank/DDBJ databases">
        <title>Flavobacterium sp. RD-2-33 isolated from forest soil.</title>
        <authorList>
            <person name="Chaudhary D.K."/>
        </authorList>
    </citation>
    <scope>NUCLEOTIDE SEQUENCE [LARGE SCALE GENOMIC DNA]</scope>
    <source>
        <strain evidence="3 4">RD-2-33</strain>
    </source>
</reference>
<comment type="caution">
    <text evidence="3">The sequence shown here is derived from an EMBL/GenBank/DDBJ whole genome shotgun (WGS) entry which is preliminary data.</text>
</comment>
<protein>
    <submittedName>
        <fullName evidence="3">T9SS type A sorting domain-containing protein</fullName>
    </submittedName>
</protein>
<evidence type="ECO:0000259" key="2">
    <source>
        <dbReference type="Pfam" id="PF18962"/>
    </source>
</evidence>
<dbReference type="OrthoDB" id="599464at2"/>
<gene>
    <name evidence="3" type="ORF">EZL74_06275</name>
</gene>
<dbReference type="RefSeq" id="WP_131475749.1">
    <property type="nucleotide sequence ID" value="NZ_SJPE01000005.1"/>
</dbReference>
<feature type="domain" description="Secretion system C-terminal sorting" evidence="2">
    <location>
        <begin position="681"/>
        <end position="752"/>
    </location>
</feature>